<reference evidence="1" key="1">
    <citation type="journal article" date="2014" name="Front. Microbiol.">
        <title>High frequency of phylogenetically diverse reductive dehalogenase-homologous genes in deep subseafloor sedimentary metagenomes.</title>
        <authorList>
            <person name="Kawai M."/>
            <person name="Futagami T."/>
            <person name="Toyoda A."/>
            <person name="Takaki Y."/>
            <person name="Nishi S."/>
            <person name="Hori S."/>
            <person name="Arai W."/>
            <person name="Tsubouchi T."/>
            <person name="Morono Y."/>
            <person name="Uchiyama I."/>
            <person name="Ito T."/>
            <person name="Fujiyama A."/>
            <person name="Inagaki F."/>
            <person name="Takami H."/>
        </authorList>
    </citation>
    <scope>NUCLEOTIDE SEQUENCE</scope>
    <source>
        <strain evidence="1">Expedition CK06-06</strain>
    </source>
</reference>
<proteinExistence type="predicted"/>
<feature type="non-terminal residue" evidence="1">
    <location>
        <position position="1"/>
    </location>
</feature>
<evidence type="ECO:0000313" key="1">
    <source>
        <dbReference type="EMBL" id="GAG08140.1"/>
    </source>
</evidence>
<comment type="caution">
    <text evidence="1">The sequence shown here is derived from an EMBL/GenBank/DDBJ whole genome shotgun (WGS) entry which is preliminary data.</text>
</comment>
<organism evidence="1">
    <name type="scientific">marine sediment metagenome</name>
    <dbReference type="NCBI Taxonomy" id="412755"/>
    <lineage>
        <taxon>unclassified sequences</taxon>
        <taxon>metagenomes</taxon>
        <taxon>ecological metagenomes</taxon>
    </lineage>
</organism>
<accession>X0UR28</accession>
<gene>
    <name evidence="1" type="ORF">S01H1_46461</name>
</gene>
<sequence>GTLDSKSVSVQAGAVFVNCPYCESSYQIEEAPKW</sequence>
<dbReference type="EMBL" id="BARS01029753">
    <property type="protein sequence ID" value="GAG08140.1"/>
    <property type="molecule type" value="Genomic_DNA"/>
</dbReference>
<dbReference type="AlphaFoldDB" id="X0UR28"/>
<name>X0UR28_9ZZZZ</name>
<protein>
    <submittedName>
        <fullName evidence="1">Uncharacterized protein</fullName>
    </submittedName>
</protein>